<dbReference type="EMBL" id="MN740626">
    <property type="protein sequence ID" value="QHS79108.1"/>
    <property type="molecule type" value="Genomic_DNA"/>
</dbReference>
<accession>A0A6C0AH60</accession>
<sequence length="268" mass="31470">MSTRKNWGTRDPNTSLFHKTIIRRYTDNLPSVVRLICNEDILNYLGPTYISEQSRKCCGGRVKERYQMNSFLYTLVQRRREFELLSAIDSNNTLLGFIVCQLGECKMLDVWSVRLICVKKTTKMSSLLLLGAMMYAIKEKGGKFAVLELSGGYSNIQGFISYSKMGFIKNLSLYNYRPREYECFYDPANLPMYVSLEHLTQQNIVELVAGLKELRLTAKQDDTGLFERYQQTHIHPRKVLEYWNADYRSKIRRLPREIVLHPQYYTYE</sequence>
<reference evidence="1" key="1">
    <citation type="journal article" date="2020" name="Nature">
        <title>Giant virus diversity and host interactions through global metagenomics.</title>
        <authorList>
            <person name="Schulz F."/>
            <person name="Roux S."/>
            <person name="Paez-Espino D."/>
            <person name="Jungbluth S."/>
            <person name="Walsh D.A."/>
            <person name="Denef V.J."/>
            <person name="McMahon K.D."/>
            <person name="Konstantinidis K.T."/>
            <person name="Eloe-Fadrosh E.A."/>
            <person name="Kyrpides N.C."/>
            <person name="Woyke T."/>
        </authorList>
    </citation>
    <scope>NUCLEOTIDE SEQUENCE</scope>
    <source>
        <strain evidence="1">GVMAG-S-1035118-87</strain>
    </source>
</reference>
<proteinExistence type="predicted"/>
<name>A0A6C0AH60_9ZZZZ</name>
<evidence type="ECO:0008006" key="2">
    <source>
        <dbReference type="Google" id="ProtNLM"/>
    </source>
</evidence>
<organism evidence="1">
    <name type="scientific">viral metagenome</name>
    <dbReference type="NCBI Taxonomy" id="1070528"/>
    <lineage>
        <taxon>unclassified sequences</taxon>
        <taxon>metagenomes</taxon>
        <taxon>organismal metagenomes</taxon>
    </lineage>
</organism>
<protein>
    <recommendedName>
        <fullName evidence="2">N-acetyltransferase domain-containing protein</fullName>
    </recommendedName>
</protein>
<dbReference type="AlphaFoldDB" id="A0A6C0AH60"/>
<evidence type="ECO:0000313" key="1">
    <source>
        <dbReference type="EMBL" id="QHS79108.1"/>
    </source>
</evidence>